<accession>S2VZZ5</accession>
<protein>
    <recommendedName>
        <fullName evidence="2">PRC-barrel domain-containing protein</fullName>
    </recommendedName>
</protein>
<feature type="compositionally biased region" description="Basic and acidic residues" evidence="1">
    <location>
        <begin position="190"/>
        <end position="207"/>
    </location>
</feature>
<feature type="domain" description="PRC-barrel" evidence="2">
    <location>
        <begin position="7"/>
        <end position="74"/>
    </location>
</feature>
<dbReference type="SUPFAM" id="SSF50346">
    <property type="entry name" value="PRC-barrel domain"/>
    <property type="match status" value="1"/>
</dbReference>
<evidence type="ECO:0000313" key="3">
    <source>
        <dbReference type="EMBL" id="EPD32451.1"/>
    </source>
</evidence>
<dbReference type="AlphaFoldDB" id="S2VZZ5"/>
<dbReference type="PATRIC" id="fig|883161.3.peg.2011"/>
<organism evidence="3 4">
    <name type="scientific">Propionimicrobium lymphophilum ACS-093-V-SCH5</name>
    <dbReference type="NCBI Taxonomy" id="883161"/>
    <lineage>
        <taxon>Bacteria</taxon>
        <taxon>Bacillati</taxon>
        <taxon>Actinomycetota</taxon>
        <taxon>Actinomycetes</taxon>
        <taxon>Propionibacteriales</taxon>
        <taxon>Propionibacteriaceae</taxon>
        <taxon>Propionimicrobium</taxon>
    </lineage>
</organism>
<evidence type="ECO:0000313" key="4">
    <source>
        <dbReference type="Proteomes" id="UP000014417"/>
    </source>
</evidence>
<dbReference type="GO" id="GO:0019684">
    <property type="term" value="P:photosynthesis, light reaction"/>
    <property type="evidence" value="ECO:0007669"/>
    <property type="project" value="InterPro"/>
</dbReference>
<dbReference type="GO" id="GO:0030077">
    <property type="term" value="C:plasma membrane light-harvesting complex"/>
    <property type="evidence" value="ECO:0007669"/>
    <property type="project" value="InterPro"/>
</dbReference>
<comment type="caution">
    <text evidence="3">The sequence shown here is derived from an EMBL/GenBank/DDBJ whole genome shotgun (WGS) entry which is preliminary data.</text>
</comment>
<evidence type="ECO:0000259" key="2">
    <source>
        <dbReference type="Pfam" id="PF05239"/>
    </source>
</evidence>
<name>S2VZZ5_9ACTN</name>
<dbReference type="InterPro" id="IPR027275">
    <property type="entry name" value="PRC-brl_dom"/>
</dbReference>
<keyword evidence="4" id="KW-1185">Reference proteome</keyword>
<dbReference type="HOGENOM" id="CLU_1184203_0_0_11"/>
<dbReference type="EMBL" id="AGZR01000009">
    <property type="protein sequence ID" value="EPD32451.1"/>
    <property type="molecule type" value="Genomic_DNA"/>
</dbReference>
<feature type="compositionally biased region" description="Basic and acidic residues" evidence="1">
    <location>
        <begin position="222"/>
        <end position="234"/>
    </location>
</feature>
<dbReference type="OrthoDB" id="3712018at2"/>
<feature type="region of interest" description="Disordered" evidence="1">
    <location>
        <begin position="120"/>
        <end position="234"/>
    </location>
</feature>
<dbReference type="InterPro" id="IPR014747">
    <property type="entry name" value="Bac_photo_RC_H_C"/>
</dbReference>
<dbReference type="STRING" id="883161.HMPREF9306_02022"/>
<sequence>MTDNNQEHRYEHLFDAKVVDQNNDRIGKVEQVYLDDNTGLPTWVTVKTGIFGSKETFVPLERAIISPDEIQVPYEKSFVEDAPNDDPDRHLDSAKEAELYGYYGFDVPAKTDDEILPASQPWTVSGQAGDGVDPEDYGPSFAGPQRGLPDEEEADEAPSQAQPWKAPIDRSRRGFVPSPVLALGPYEVSEDAREEAAKQTRPEDERVFLASPVPTEGPYGKDPADELWEKFNQS</sequence>
<dbReference type="Proteomes" id="UP000014417">
    <property type="component" value="Unassembled WGS sequence"/>
</dbReference>
<gene>
    <name evidence="3" type="ORF">HMPREF9306_02022</name>
</gene>
<reference evidence="3 4" key="1">
    <citation type="submission" date="2013-04" db="EMBL/GenBank/DDBJ databases">
        <title>The Genome Sequence of Propionimicrobium lymphophilum ACS-093-V-SCH5.</title>
        <authorList>
            <consortium name="The Broad Institute Genomics Platform"/>
            <person name="Earl A."/>
            <person name="Ward D."/>
            <person name="Feldgarden M."/>
            <person name="Gevers D."/>
            <person name="Saerens B."/>
            <person name="Vaneechoutte M."/>
            <person name="Walker B."/>
            <person name="Young S."/>
            <person name="Zeng Q."/>
            <person name="Gargeya S."/>
            <person name="Fitzgerald M."/>
            <person name="Haas B."/>
            <person name="Abouelleil A."/>
            <person name="Allen A.W."/>
            <person name="Alvarado L."/>
            <person name="Arachchi H.M."/>
            <person name="Berlin A.M."/>
            <person name="Chapman S.B."/>
            <person name="Gainer-Dewar J."/>
            <person name="Goldberg J."/>
            <person name="Griggs A."/>
            <person name="Gujja S."/>
            <person name="Hansen M."/>
            <person name="Howarth C."/>
            <person name="Imamovic A."/>
            <person name="Ireland A."/>
            <person name="Larimer J."/>
            <person name="McCowan C."/>
            <person name="Murphy C."/>
            <person name="Pearson M."/>
            <person name="Poon T.W."/>
            <person name="Priest M."/>
            <person name="Roberts A."/>
            <person name="Saif S."/>
            <person name="Shea T."/>
            <person name="Sisk P."/>
            <person name="Sykes S."/>
            <person name="Wortman J."/>
            <person name="Nusbaum C."/>
            <person name="Birren B."/>
        </authorList>
    </citation>
    <scope>NUCLEOTIDE SEQUENCE [LARGE SCALE GENOMIC DNA]</scope>
    <source>
        <strain evidence="3 4">ACS-093-V-SCH5</strain>
    </source>
</reference>
<proteinExistence type="predicted"/>
<evidence type="ECO:0000256" key="1">
    <source>
        <dbReference type="SAM" id="MobiDB-lite"/>
    </source>
</evidence>
<dbReference type="RefSeq" id="WP_016456826.1">
    <property type="nucleotide sequence ID" value="NZ_KE150269.1"/>
</dbReference>
<dbReference type="Gene3D" id="3.90.50.10">
    <property type="entry name" value="Photosynthetic Reaction Center, subunit H, domain 2"/>
    <property type="match status" value="1"/>
</dbReference>
<dbReference type="Pfam" id="PF05239">
    <property type="entry name" value="PRC"/>
    <property type="match status" value="1"/>
</dbReference>
<dbReference type="InterPro" id="IPR011033">
    <property type="entry name" value="PRC_barrel-like_sf"/>
</dbReference>